<gene>
    <name evidence="1" type="ordered locus">DET1533</name>
</gene>
<dbReference type="HOGENOM" id="CLU_3167145_0_0_0"/>
<dbReference type="Proteomes" id="UP000008289">
    <property type="component" value="Chromosome"/>
</dbReference>
<dbReference type="AlphaFoldDB" id="Q3Z6B8"/>
<sequence>MNWKRGTCSPAFYYAQGLLYLQEWANINKEHMPEIKRVYYPIKQAEE</sequence>
<reference evidence="1 2" key="1">
    <citation type="journal article" date="2005" name="Science">
        <title>Genome sequence of the PCE-dechlorinating bacterium Dehalococcoides ethenogenes.</title>
        <authorList>
            <person name="Seshadri R."/>
            <person name="Adrian L."/>
            <person name="Fouts D.E."/>
            <person name="Eisen J.A."/>
            <person name="Phillippy A.M."/>
            <person name="Methe B.A."/>
            <person name="Ward N.L."/>
            <person name="Nelson W.C."/>
            <person name="Deboy R.T."/>
            <person name="Khouri H.M."/>
            <person name="Kolonay J.F."/>
            <person name="Dodson R.J."/>
            <person name="Daugherty S.C."/>
            <person name="Brinkac L.M."/>
            <person name="Sullivan S.A."/>
            <person name="Madupu R."/>
            <person name="Nelson K.E."/>
            <person name="Kang K.H."/>
            <person name="Impraim M."/>
            <person name="Tran K."/>
            <person name="Robinson J.M."/>
            <person name="Forberger H.A."/>
            <person name="Fraser C.M."/>
            <person name="Zinder S.H."/>
            <person name="Heidelberg J.F."/>
        </authorList>
    </citation>
    <scope>NUCLEOTIDE SEQUENCE [LARGE SCALE GENOMIC DNA]</scope>
    <source>
        <strain evidence="2">ATCC BAA-2266 / KCTC 15142 / 195</strain>
    </source>
</reference>
<name>Q3Z6B8_DEHM1</name>
<evidence type="ECO:0000313" key="2">
    <source>
        <dbReference type="Proteomes" id="UP000008289"/>
    </source>
</evidence>
<protein>
    <submittedName>
        <fullName evidence="1">Uncharacterized protein</fullName>
    </submittedName>
</protein>
<dbReference type="STRING" id="243164.DET1533"/>
<evidence type="ECO:0000313" key="1">
    <source>
        <dbReference type="EMBL" id="AAW39242.1"/>
    </source>
</evidence>
<dbReference type="InParanoid" id="Q3Z6B8"/>
<proteinExistence type="predicted"/>
<dbReference type="EMBL" id="CP000027">
    <property type="protein sequence ID" value="AAW39242.1"/>
    <property type="molecule type" value="Genomic_DNA"/>
</dbReference>
<keyword evidence="2" id="KW-1185">Reference proteome</keyword>
<dbReference type="KEGG" id="det:DET1533"/>
<accession>Q3Z6B8</accession>
<organism evidence="1 2">
    <name type="scientific">Dehalococcoides mccartyi (strain ATCC BAA-2266 / KCTC 15142 / 195)</name>
    <name type="common">Dehalococcoides ethenogenes (strain 195)</name>
    <dbReference type="NCBI Taxonomy" id="243164"/>
    <lineage>
        <taxon>Bacteria</taxon>
        <taxon>Bacillati</taxon>
        <taxon>Chloroflexota</taxon>
        <taxon>Dehalococcoidia</taxon>
        <taxon>Dehalococcoidales</taxon>
        <taxon>Dehalococcoidaceae</taxon>
        <taxon>Dehalococcoides</taxon>
    </lineage>
</organism>